<keyword evidence="2" id="KW-0378">Hydrolase</keyword>
<dbReference type="GO" id="GO:0016787">
    <property type="term" value="F:hydrolase activity"/>
    <property type="evidence" value="ECO:0007669"/>
    <property type="project" value="UniProtKB-KW"/>
</dbReference>
<reference evidence="6 7" key="1">
    <citation type="journal article" date="2012" name="Science">
        <title>The Paleozoic origin of enzymatic lignin decomposition reconstructed from 31 fungal genomes.</title>
        <authorList>
            <person name="Floudas D."/>
            <person name="Binder M."/>
            <person name="Riley R."/>
            <person name="Barry K."/>
            <person name="Blanchette R.A."/>
            <person name="Henrissat B."/>
            <person name="Martinez A.T."/>
            <person name="Otillar R."/>
            <person name="Spatafora J.W."/>
            <person name="Yadav J.S."/>
            <person name="Aerts A."/>
            <person name="Benoit I."/>
            <person name="Boyd A."/>
            <person name="Carlson A."/>
            <person name="Copeland A."/>
            <person name="Coutinho P.M."/>
            <person name="de Vries R.P."/>
            <person name="Ferreira P."/>
            <person name="Findley K."/>
            <person name="Foster B."/>
            <person name="Gaskell J."/>
            <person name="Glotzer D."/>
            <person name="Gorecki P."/>
            <person name="Heitman J."/>
            <person name="Hesse C."/>
            <person name="Hori C."/>
            <person name="Igarashi K."/>
            <person name="Jurgens J.A."/>
            <person name="Kallen N."/>
            <person name="Kersten P."/>
            <person name="Kohler A."/>
            <person name="Kuees U."/>
            <person name="Kumar T.K.A."/>
            <person name="Kuo A."/>
            <person name="LaButti K."/>
            <person name="Larrondo L.F."/>
            <person name="Lindquist E."/>
            <person name="Ling A."/>
            <person name="Lombard V."/>
            <person name="Lucas S."/>
            <person name="Lundell T."/>
            <person name="Martin R."/>
            <person name="McLaughlin D.J."/>
            <person name="Morgenstern I."/>
            <person name="Morin E."/>
            <person name="Murat C."/>
            <person name="Nagy L.G."/>
            <person name="Nolan M."/>
            <person name="Ohm R.A."/>
            <person name="Patyshakuliyeva A."/>
            <person name="Rokas A."/>
            <person name="Ruiz-Duenas F.J."/>
            <person name="Sabat G."/>
            <person name="Salamov A."/>
            <person name="Samejima M."/>
            <person name="Schmutz J."/>
            <person name="Slot J.C."/>
            <person name="St John F."/>
            <person name="Stenlid J."/>
            <person name="Sun H."/>
            <person name="Sun S."/>
            <person name="Syed K."/>
            <person name="Tsang A."/>
            <person name="Wiebenga A."/>
            <person name="Young D."/>
            <person name="Pisabarro A."/>
            <person name="Eastwood D.C."/>
            <person name="Martin F."/>
            <person name="Cullen D."/>
            <person name="Grigoriev I.V."/>
            <person name="Hibbett D.S."/>
        </authorList>
    </citation>
    <scope>NUCLEOTIDE SEQUENCE</scope>
    <source>
        <strain evidence="7">FP-58527</strain>
    </source>
</reference>
<evidence type="ECO:0000256" key="3">
    <source>
        <dbReference type="ARBA" id="ARBA00022806"/>
    </source>
</evidence>
<evidence type="ECO:0000259" key="5">
    <source>
        <dbReference type="Pfam" id="PF13087"/>
    </source>
</evidence>
<keyword evidence="3" id="KW-0347">Helicase</keyword>
<dbReference type="STRING" id="743788.S8FWQ8"/>
<dbReference type="GO" id="GO:0043139">
    <property type="term" value="F:5'-3' DNA helicase activity"/>
    <property type="evidence" value="ECO:0007669"/>
    <property type="project" value="TreeGrafter"/>
</dbReference>
<keyword evidence="1" id="KW-0547">Nucleotide-binding</keyword>
<keyword evidence="4" id="KW-0067">ATP-binding</keyword>
<dbReference type="Proteomes" id="UP000015241">
    <property type="component" value="Unassembled WGS sequence"/>
</dbReference>
<dbReference type="AlphaFoldDB" id="S8FWQ8"/>
<dbReference type="HOGENOM" id="CLU_010083_0_0_1"/>
<dbReference type="GO" id="GO:0005524">
    <property type="term" value="F:ATP binding"/>
    <property type="evidence" value="ECO:0007669"/>
    <property type="project" value="UniProtKB-KW"/>
</dbReference>
<feature type="domain" description="DNA2/NAM7 helicase-like C-terminal" evidence="5">
    <location>
        <begin position="592"/>
        <end position="768"/>
    </location>
</feature>
<dbReference type="EMBL" id="KE504123">
    <property type="protein sequence ID" value="EPT05561.1"/>
    <property type="molecule type" value="Genomic_DNA"/>
</dbReference>
<proteinExistence type="predicted"/>
<dbReference type="OrthoDB" id="6513042at2759"/>
<keyword evidence="7" id="KW-1185">Reference proteome</keyword>
<evidence type="ECO:0000256" key="4">
    <source>
        <dbReference type="ARBA" id="ARBA00022840"/>
    </source>
</evidence>
<dbReference type="PANTHER" id="PTHR43788">
    <property type="entry name" value="DNA2/NAM7 HELICASE FAMILY MEMBER"/>
    <property type="match status" value="1"/>
</dbReference>
<dbReference type="InterPro" id="IPR027417">
    <property type="entry name" value="P-loop_NTPase"/>
</dbReference>
<dbReference type="PANTHER" id="PTHR43788:SF8">
    <property type="entry name" value="DNA-BINDING PROTEIN SMUBP-2"/>
    <property type="match status" value="1"/>
</dbReference>
<evidence type="ECO:0000313" key="6">
    <source>
        <dbReference type="EMBL" id="EPT05561.1"/>
    </source>
</evidence>
<dbReference type="InterPro" id="IPR041679">
    <property type="entry name" value="DNA2/NAM7-like_C"/>
</dbReference>
<name>S8FWQ8_FOMSC</name>
<dbReference type="Pfam" id="PF13604">
    <property type="entry name" value="AAA_30"/>
    <property type="match status" value="1"/>
</dbReference>
<dbReference type="Pfam" id="PF13087">
    <property type="entry name" value="AAA_12"/>
    <property type="match status" value="1"/>
</dbReference>
<evidence type="ECO:0000256" key="1">
    <source>
        <dbReference type="ARBA" id="ARBA00022741"/>
    </source>
</evidence>
<protein>
    <recommendedName>
        <fullName evidence="5">DNA2/NAM7 helicase-like C-terminal domain-containing protein</fullName>
    </recommendedName>
</protein>
<organism evidence="6 7">
    <name type="scientific">Fomitopsis schrenkii</name>
    <name type="common">Brown rot fungus</name>
    <dbReference type="NCBI Taxonomy" id="2126942"/>
    <lineage>
        <taxon>Eukaryota</taxon>
        <taxon>Fungi</taxon>
        <taxon>Dikarya</taxon>
        <taxon>Basidiomycota</taxon>
        <taxon>Agaricomycotina</taxon>
        <taxon>Agaricomycetes</taxon>
        <taxon>Polyporales</taxon>
        <taxon>Fomitopsis</taxon>
    </lineage>
</organism>
<evidence type="ECO:0000313" key="7">
    <source>
        <dbReference type="Proteomes" id="UP000015241"/>
    </source>
</evidence>
<dbReference type="InParanoid" id="S8FWQ8"/>
<dbReference type="eggNOG" id="KOG1802">
    <property type="taxonomic scope" value="Eukaryota"/>
</dbReference>
<gene>
    <name evidence="6" type="ORF">FOMPIDRAFT_1111390</name>
</gene>
<dbReference type="CDD" id="cd18808">
    <property type="entry name" value="SF1_C_Upf1"/>
    <property type="match status" value="1"/>
</dbReference>
<dbReference type="SUPFAM" id="SSF52540">
    <property type="entry name" value="P-loop containing nucleoside triphosphate hydrolases"/>
    <property type="match status" value="1"/>
</dbReference>
<dbReference type="Gene3D" id="3.40.50.300">
    <property type="entry name" value="P-loop containing nucleotide triphosphate hydrolases"/>
    <property type="match status" value="2"/>
</dbReference>
<accession>S8FWQ8</accession>
<evidence type="ECO:0000256" key="2">
    <source>
        <dbReference type="ARBA" id="ARBA00022801"/>
    </source>
</evidence>
<sequence>MVRRTHTLDQTLFKASHPKVTVLEVDESELTTFPLDSFFLVSDGALGVACIQGARGILTHIAFATQTHVLCVGMPSLAPAFRTMDIEEARVLLAAQRSRGRKVLQELLQSEDHRKLAFDMDKFAMALYYDFELTIVKAIDIQSALLGDRRSLSTLLNTMGGDPAVHKQAVHDTFFGQGYDEGGVMNVALRAWAACQVDMLPEMTKRLESVAPVDTTVISKRHLEWLGKFTRIAWRLYDLKPTQVKNDVLGDFSKSKNALQVSQTRFKTRMRPSRPSGNQKLHVEFSLVNGTTATTQGRVTKVDGKSATINVQQAVASTAKITKVVTIGKEALTAAEADREQIVRAVLQQKMSFFELPLVRRIFFQEVFRPARRSSYTCTLAGRSLNKSQAAAVERIISEAPIDRVCLIHGPPGTGKTTVIAASVKELMGIKKEGRGIWLLAQSNVAVKNIAEKLASVDVLNFKILVSKDFHFEWHEHLYEKIERNVIRSDDFADNSVGTSRLLLDSKVILCTLSMLSNQRLVTAGFTRIVPVETVIVDEASQIELGDYIPLLGRFGAKLNKLVFIGDDKQLAPFGQDDLGDLPSIFELEHLRQDALFLDTQYRMPAPVGAFISKHVYDGRLRTDHEEASRRSCILVDVSHGKETKVNCSWTNPAEIDAVASIVKQYHSKGKKFRVITPYDAQRNAIEQRLKANKLPWENKCFNVDSFQGNEPPFSSKHLAHVHALSGNEEDYIIISLVRSHKPGFLTNLRRTNVMLSRCRRGMIICTSRAFLKGSGRSSLVGKLAQEWPDGWVSWKDILQGRF</sequence>
<dbReference type="InterPro" id="IPR050534">
    <property type="entry name" value="Coronavir_polyprotein_1ab"/>
</dbReference>
<dbReference type="InterPro" id="IPR047187">
    <property type="entry name" value="SF1_C_Upf1"/>
</dbReference>